<dbReference type="GO" id="GO:0010032">
    <property type="term" value="P:meiotic chromosome condensation"/>
    <property type="evidence" value="ECO:0007669"/>
    <property type="project" value="TreeGrafter"/>
</dbReference>
<name>A0AAX4PGC6_9CHLO</name>
<dbReference type="InterPro" id="IPR031737">
    <property type="entry name" value="CNDH2_C"/>
</dbReference>
<dbReference type="AlphaFoldDB" id="A0AAX4PGC6"/>
<dbReference type="InterPro" id="IPR009378">
    <property type="entry name" value="H2_N"/>
</dbReference>
<keyword evidence="3" id="KW-0539">Nucleus</keyword>
<evidence type="ECO:0000256" key="4">
    <source>
        <dbReference type="SAM" id="MobiDB-lite"/>
    </source>
</evidence>
<evidence type="ECO:0000256" key="3">
    <source>
        <dbReference type="ARBA" id="ARBA00023242"/>
    </source>
</evidence>
<comment type="subcellular location">
    <subcellularLocation>
        <location evidence="1">Nucleus</location>
    </subcellularLocation>
</comment>
<dbReference type="Proteomes" id="UP001472866">
    <property type="component" value="Chromosome 11"/>
</dbReference>
<reference evidence="7 8" key="1">
    <citation type="submission" date="2024-03" db="EMBL/GenBank/DDBJ databases">
        <title>Complete genome sequence of the green alga Chloropicon roscoffensis RCC1871.</title>
        <authorList>
            <person name="Lemieux C."/>
            <person name="Pombert J.-F."/>
            <person name="Otis C."/>
            <person name="Turmel M."/>
        </authorList>
    </citation>
    <scope>NUCLEOTIDE SEQUENCE [LARGE SCALE GENOMIC DNA]</scope>
    <source>
        <strain evidence="7 8">RCC1871</strain>
    </source>
</reference>
<proteinExistence type="inferred from homology"/>
<feature type="compositionally biased region" description="Basic and acidic residues" evidence="4">
    <location>
        <begin position="354"/>
        <end position="363"/>
    </location>
</feature>
<dbReference type="PANTHER" id="PTHR14324:SF3">
    <property type="entry name" value="CONDENSIN-2 COMPLEX SUBUNIT H2"/>
    <property type="match status" value="1"/>
</dbReference>
<comment type="similarity">
    <text evidence="2">Belongs to the CND2 H2 (condensin-2 subunit 2) family.</text>
</comment>
<accession>A0AAX4PGC6</accession>
<feature type="domain" description="Condensin II complex subunit H2 N-terminal" evidence="5">
    <location>
        <begin position="36"/>
        <end position="174"/>
    </location>
</feature>
<protein>
    <submittedName>
        <fullName evidence="7">Subunit H2 of condensin-2 complex</fullName>
    </submittedName>
</protein>
<dbReference type="GO" id="GO:0005634">
    <property type="term" value="C:nucleus"/>
    <property type="evidence" value="ECO:0007669"/>
    <property type="project" value="UniProtKB-SubCell"/>
</dbReference>
<dbReference type="GO" id="GO:0051306">
    <property type="term" value="P:mitotic sister chromatid separation"/>
    <property type="evidence" value="ECO:0007669"/>
    <property type="project" value="TreeGrafter"/>
</dbReference>
<organism evidence="7 8">
    <name type="scientific">Chloropicon roscoffensis</name>
    <dbReference type="NCBI Taxonomy" id="1461544"/>
    <lineage>
        <taxon>Eukaryota</taxon>
        <taxon>Viridiplantae</taxon>
        <taxon>Chlorophyta</taxon>
        <taxon>Chloropicophyceae</taxon>
        <taxon>Chloropicales</taxon>
        <taxon>Chloropicaceae</taxon>
        <taxon>Chloropicon</taxon>
    </lineage>
</organism>
<evidence type="ECO:0000313" key="8">
    <source>
        <dbReference type="Proteomes" id="UP001472866"/>
    </source>
</evidence>
<sequence length="630" mass="68282">MAIGVAKGEETEGAAVEAAMAEEACQSRKVSKAKGRFTHLLEPIRSLADNWSVDIACELEAYLEELEDLCCAEEEEVTQSTEGPADGGDDVVMEKKKFSFAKAALLVQGSTYVYSKKVEYLYSLVVECIERVLSSGRRRACKGRLHGTDNAAAEDDEDLFLLEGNEEAYLNLDDHVTLVNAGRDGDDGLQLDLDEEGEENLMEVEGPPQEHSAIMIALQNSQSNRHLGADDNIENQGAFNLSAFTVHESGALLLEGNAHGAQLDGDLMPVAADDEAGLPQADLPPASPFEDFMDAGGAFDEGEFAEDAAMADVETTPAARTVAGRAVVPAPAAAGGDDGEDEELDPYEPLDPEDQGKWREKPFRRGRTQLRLGGEGASGGTMAEASDDGPSSWFAVPARTEFPDLFRSRHRRQRRERRTQAVLAEEEDGMGGAPGVEEEVDFGYGGEADFGEDLGHEEVDFDVDAIGPEAPPAVAAEEDGTAGEPTYEEMCRHHVERLMSAAETQARQTDLAQRVFAWKKKVEPALRRCEQHGDFNIKEYREAMRAESEVDSKGDVEECLQQTSVLASSQVHEVCRKFLALLMIKSDASVTLEDFQAIGKENEAEDGMVGAGKTLGKRVRTPLEAAETNA</sequence>
<dbReference type="GO" id="GO:0000796">
    <property type="term" value="C:condensin complex"/>
    <property type="evidence" value="ECO:0007669"/>
    <property type="project" value="TreeGrafter"/>
</dbReference>
<evidence type="ECO:0000256" key="2">
    <source>
        <dbReference type="ARBA" id="ARBA00007844"/>
    </source>
</evidence>
<feature type="compositionally biased region" description="Acidic residues" evidence="4">
    <location>
        <begin position="337"/>
        <end position="353"/>
    </location>
</feature>
<keyword evidence="8" id="KW-1185">Reference proteome</keyword>
<dbReference type="Pfam" id="PF16858">
    <property type="entry name" value="CNDH2_C"/>
    <property type="match status" value="1"/>
</dbReference>
<dbReference type="EMBL" id="CP151511">
    <property type="protein sequence ID" value="WZN64974.1"/>
    <property type="molecule type" value="Genomic_DNA"/>
</dbReference>
<gene>
    <name evidence="7" type="ORF">HKI87_11g65310</name>
</gene>
<feature type="region of interest" description="Disordered" evidence="4">
    <location>
        <begin position="330"/>
        <end position="391"/>
    </location>
</feature>
<evidence type="ECO:0000313" key="7">
    <source>
        <dbReference type="EMBL" id="WZN64974.1"/>
    </source>
</evidence>
<feature type="domain" description="Condensin-2 complex subunit H2 C-terminal" evidence="6">
    <location>
        <begin position="486"/>
        <end position="597"/>
    </location>
</feature>
<evidence type="ECO:0000256" key="1">
    <source>
        <dbReference type="ARBA" id="ARBA00004123"/>
    </source>
</evidence>
<dbReference type="InterPro" id="IPR031739">
    <property type="entry name" value="Ncaph2"/>
</dbReference>
<dbReference type="Pfam" id="PF06278">
    <property type="entry name" value="CNDH2_N"/>
    <property type="match status" value="1"/>
</dbReference>
<dbReference type="PANTHER" id="PTHR14324">
    <property type="entry name" value="CONDENSIN-2 COMPLEX SUBUNIT H2"/>
    <property type="match status" value="1"/>
</dbReference>
<evidence type="ECO:0000259" key="5">
    <source>
        <dbReference type="Pfam" id="PF06278"/>
    </source>
</evidence>
<evidence type="ECO:0000259" key="6">
    <source>
        <dbReference type="Pfam" id="PF16858"/>
    </source>
</evidence>
<dbReference type="GO" id="GO:0003682">
    <property type="term" value="F:chromatin binding"/>
    <property type="evidence" value="ECO:0007669"/>
    <property type="project" value="TreeGrafter"/>
</dbReference>